<dbReference type="InterPro" id="IPR036397">
    <property type="entry name" value="RNaseH_sf"/>
</dbReference>
<dbReference type="Proteomes" id="UP001165190">
    <property type="component" value="Unassembled WGS sequence"/>
</dbReference>
<gene>
    <name evidence="3" type="ORF">HRI_003154600</name>
</gene>
<proteinExistence type="predicted"/>
<feature type="domain" description="Reverse transcriptase zinc-binding" evidence="2">
    <location>
        <begin position="102"/>
        <end position="188"/>
    </location>
</feature>
<dbReference type="GO" id="GO:0003676">
    <property type="term" value="F:nucleic acid binding"/>
    <property type="evidence" value="ECO:0007669"/>
    <property type="project" value="InterPro"/>
</dbReference>
<dbReference type="OrthoDB" id="1741277at2759"/>
<evidence type="ECO:0000259" key="2">
    <source>
        <dbReference type="Pfam" id="PF13966"/>
    </source>
</evidence>
<dbReference type="InterPro" id="IPR002156">
    <property type="entry name" value="RNaseH_domain"/>
</dbReference>
<dbReference type="InterPro" id="IPR053151">
    <property type="entry name" value="RNase_H-like"/>
</dbReference>
<dbReference type="InterPro" id="IPR012337">
    <property type="entry name" value="RNaseH-like_sf"/>
</dbReference>
<dbReference type="CDD" id="cd06222">
    <property type="entry name" value="RNase_H_like"/>
    <property type="match status" value="1"/>
</dbReference>
<dbReference type="EMBL" id="BSYR01000026">
    <property type="protein sequence ID" value="GMI94853.1"/>
    <property type="molecule type" value="Genomic_DNA"/>
</dbReference>
<dbReference type="Gene3D" id="3.30.420.10">
    <property type="entry name" value="Ribonuclease H-like superfamily/Ribonuclease H"/>
    <property type="match status" value="1"/>
</dbReference>
<protein>
    <submittedName>
        <fullName evidence="3">Uncharacterized protein</fullName>
    </submittedName>
</protein>
<evidence type="ECO:0000313" key="4">
    <source>
        <dbReference type="Proteomes" id="UP001165190"/>
    </source>
</evidence>
<dbReference type="Pfam" id="PF13456">
    <property type="entry name" value="RVT_3"/>
    <property type="match status" value="1"/>
</dbReference>
<dbReference type="PANTHER" id="PTHR47723:SF19">
    <property type="entry name" value="POLYNUCLEOTIDYL TRANSFERASE, RIBONUCLEASE H-LIKE SUPERFAMILY PROTEIN"/>
    <property type="match status" value="1"/>
</dbReference>
<feature type="domain" description="RNase H type-1" evidence="1">
    <location>
        <begin position="303"/>
        <end position="423"/>
    </location>
</feature>
<reference evidence="3" key="1">
    <citation type="submission" date="2023-05" db="EMBL/GenBank/DDBJ databases">
        <title>Genome and transcriptome analyses reveal genes involved in the formation of fine ridges on petal epidermal cells in Hibiscus trionum.</title>
        <authorList>
            <person name="Koshimizu S."/>
            <person name="Masuda S."/>
            <person name="Ishii T."/>
            <person name="Shirasu K."/>
            <person name="Hoshino A."/>
            <person name="Arita M."/>
        </authorList>
    </citation>
    <scope>NUCLEOTIDE SEQUENCE</scope>
    <source>
        <strain evidence="3">Hamamatsu line</strain>
    </source>
</reference>
<sequence>MCNVWEAVVSGMGWVVRDGCLVDFWYDEWLASLGPLAPFYKRSGRPASCPVISFVSDGYWDVQRLDEVLPEVCIQQIIAVYPPSPLLGHDRLGWRNDKRSIFTVKSAYNSLVSNQPMEGANVWKMIWRLPVPQRIRAFIWLAFRGSLLTNKERTRRHMADDPGCSLCGHVCEDELHVLRDCVISRGLWRQVVDGNVYHNFYTTPLHDWLYMNLVGNGIVARIMDNWNIFFAILCWKIWQRRNRMIFDPDVVENEDMLRACLCYMNEVVGARTTLSAMVGPPSVVRRGEGSDWKCPPATWVKLNVDGAVNTTTKAAAIGGVCRTDGGDWLFGFNRRLGCCSVLNAELWAVLEGLRHAWRCGFHRVEIESDSREAVDCVVAGSRVRTANALVIVIEEYLKRDWEVAVKCVGRESNAVADWFAKKARDNELGEWFYETPPMEVQLLLENDQHQR</sequence>
<dbReference type="InterPro" id="IPR026960">
    <property type="entry name" value="RVT-Znf"/>
</dbReference>
<dbReference type="PANTHER" id="PTHR47723">
    <property type="entry name" value="OS05G0353850 PROTEIN"/>
    <property type="match status" value="1"/>
</dbReference>
<dbReference type="InterPro" id="IPR044730">
    <property type="entry name" value="RNase_H-like_dom_plant"/>
</dbReference>
<comment type="caution">
    <text evidence="3">The sequence shown here is derived from an EMBL/GenBank/DDBJ whole genome shotgun (WGS) entry which is preliminary data.</text>
</comment>
<name>A0A9W7IIJ3_HIBTR</name>
<dbReference type="AlphaFoldDB" id="A0A9W7IIJ3"/>
<evidence type="ECO:0000313" key="3">
    <source>
        <dbReference type="EMBL" id="GMI94853.1"/>
    </source>
</evidence>
<keyword evidence="4" id="KW-1185">Reference proteome</keyword>
<organism evidence="3 4">
    <name type="scientific">Hibiscus trionum</name>
    <name type="common">Flower of an hour</name>
    <dbReference type="NCBI Taxonomy" id="183268"/>
    <lineage>
        <taxon>Eukaryota</taxon>
        <taxon>Viridiplantae</taxon>
        <taxon>Streptophyta</taxon>
        <taxon>Embryophyta</taxon>
        <taxon>Tracheophyta</taxon>
        <taxon>Spermatophyta</taxon>
        <taxon>Magnoliopsida</taxon>
        <taxon>eudicotyledons</taxon>
        <taxon>Gunneridae</taxon>
        <taxon>Pentapetalae</taxon>
        <taxon>rosids</taxon>
        <taxon>malvids</taxon>
        <taxon>Malvales</taxon>
        <taxon>Malvaceae</taxon>
        <taxon>Malvoideae</taxon>
        <taxon>Hibiscus</taxon>
    </lineage>
</organism>
<dbReference type="GO" id="GO:0004523">
    <property type="term" value="F:RNA-DNA hybrid ribonuclease activity"/>
    <property type="evidence" value="ECO:0007669"/>
    <property type="project" value="InterPro"/>
</dbReference>
<dbReference type="SUPFAM" id="SSF53098">
    <property type="entry name" value="Ribonuclease H-like"/>
    <property type="match status" value="1"/>
</dbReference>
<accession>A0A9W7IIJ3</accession>
<dbReference type="Pfam" id="PF13966">
    <property type="entry name" value="zf-RVT"/>
    <property type="match status" value="1"/>
</dbReference>
<evidence type="ECO:0000259" key="1">
    <source>
        <dbReference type="Pfam" id="PF13456"/>
    </source>
</evidence>